<organism evidence="1 2">
    <name type="scientific">Photobacterium damselae</name>
    <dbReference type="NCBI Taxonomy" id="38293"/>
    <lineage>
        <taxon>Bacteria</taxon>
        <taxon>Pseudomonadati</taxon>
        <taxon>Pseudomonadota</taxon>
        <taxon>Gammaproteobacteria</taxon>
        <taxon>Vibrionales</taxon>
        <taxon>Vibrionaceae</taxon>
        <taxon>Photobacterium</taxon>
    </lineage>
</organism>
<dbReference type="OrthoDB" id="5829996at2"/>
<dbReference type="AlphaFoldDB" id="A0A2T3QHL4"/>
<evidence type="ECO:0008006" key="3">
    <source>
        <dbReference type="Google" id="ProtNLM"/>
    </source>
</evidence>
<name>A0A2T3QHL4_PHODM</name>
<gene>
    <name evidence="1" type="ORF">NCTC11647_02016</name>
</gene>
<dbReference type="Gene3D" id="3.90.550.10">
    <property type="entry name" value="Spore Coat Polysaccharide Biosynthesis Protein SpsA, Chain A"/>
    <property type="match status" value="1"/>
</dbReference>
<accession>A0A2T3QHL4</accession>
<dbReference type="InterPro" id="IPR029044">
    <property type="entry name" value="Nucleotide-diphossugar_trans"/>
</dbReference>
<protein>
    <recommendedName>
        <fullName evidence="3">Glycosyltransferase</fullName>
    </recommendedName>
</protein>
<evidence type="ECO:0000313" key="1">
    <source>
        <dbReference type="EMBL" id="SPY28912.1"/>
    </source>
</evidence>
<evidence type="ECO:0000313" key="2">
    <source>
        <dbReference type="Proteomes" id="UP000251647"/>
    </source>
</evidence>
<proteinExistence type="predicted"/>
<dbReference type="EMBL" id="UATL01000001">
    <property type="protein sequence ID" value="SPY28912.1"/>
    <property type="molecule type" value="Genomic_DNA"/>
</dbReference>
<sequence length="279" mass="32550">MECNQKLKEISILIVIYNKKLEESSSFQSIINSLSLVDKGLNVVIWNNGPVSILDEAERYKEIFFEETLYNEGLAILYNKFIDKYPAEKFLILDDDSTFKVDFITKLLLSKNEISLPLIIAGECIRYPRYKGKIVNNNSVLNETKSLISIGSGLCISDKVVELMIKKYGSVFDENFYLYGVDSTFFYRLNDIDIKSINISGEIYHSLSKYEPESDKRKKFRFIERGYDLSLQLKYYPSIKIIKSVFKHTLSLLFNYELRLILDFLKCYLNGYHPRKKIS</sequence>
<dbReference type="RefSeq" id="WP_005298197.1">
    <property type="nucleotide sequence ID" value="NZ_PYOG01000018.1"/>
</dbReference>
<reference evidence="1 2" key="1">
    <citation type="submission" date="2018-06" db="EMBL/GenBank/DDBJ databases">
        <authorList>
            <consortium name="Pathogen Informatics"/>
            <person name="Doyle S."/>
        </authorList>
    </citation>
    <scope>NUCLEOTIDE SEQUENCE [LARGE SCALE GENOMIC DNA]</scope>
    <source>
        <strain evidence="1 2">NCTC11647</strain>
    </source>
</reference>
<dbReference type="Proteomes" id="UP000251647">
    <property type="component" value="Unassembled WGS sequence"/>
</dbReference>
<dbReference type="SUPFAM" id="SSF53448">
    <property type="entry name" value="Nucleotide-diphospho-sugar transferases"/>
    <property type="match status" value="1"/>
</dbReference>